<comment type="caution">
    <text evidence="4">The sequence shown here is derived from an EMBL/GenBank/DDBJ whole genome shotgun (WGS) entry which is preliminary data.</text>
</comment>
<dbReference type="EMBL" id="JAVFWL010000003">
    <property type="protein sequence ID" value="KAK6742086.1"/>
    <property type="molecule type" value="Genomic_DNA"/>
</dbReference>
<keyword evidence="2" id="KW-0472">Membrane</keyword>
<evidence type="ECO:0000256" key="2">
    <source>
        <dbReference type="SAM" id="Phobius"/>
    </source>
</evidence>
<sequence>MPRTALRSGTSCSITMLILVQLSEFELLHLIFALLLLIQLPVSSAATPWKMVCNNEQIIGNSNAQVAPGTTFTPWGEDFCTGGTPLANTYFLCNECRKCLSKLQSLPNNVLVISRDQPPPGLAAIWFQSSTTAVQGTCTLTDAVATIDAGDGSTDALRSFSKTSVLFVSISFIILMVISLAWLVFYYVQRFRYAHAKDRLQRRLFNAARKALMRIPTRCLKVGDPERRCSNVTVQARLPQILYRSMVTRTSNVCPMCKADILKYFGYQVSTSGGADASRMEADRDREESPEPPSSSESNAAYNFPPTHDLQDAFHFTPNTSPQLVMSASSAKAFTIVPLTVHSKTLPPITNDEQGTSRGDRASSAGLVEGRVAPVRVMNQGQVVNLVQVRTRAMSTTGTRAATLRKAERPPSQPTPIEGATGGSDVV</sequence>
<feature type="compositionally biased region" description="Basic and acidic residues" evidence="1">
    <location>
        <begin position="278"/>
        <end position="289"/>
    </location>
</feature>
<feature type="signal peptide" evidence="3">
    <location>
        <begin position="1"/>
        <end position="45"/>
    </location>
</feature>
<evidence type="ECO:0000313" key="5">
    <source>
        <dbReference type="Proteomes" id="UP001303046"/>
    </source>
</evidence>
<proteinExistence type="predicted"/>
<reference evidence="4 5" key="1">
    <citation type="submission" date="2023-08" db="EMBL/GenBank/DDBJ databases">
        <title>A Necator americanus chromosomal reference genome.</title>
        <authorList>
            <person name="Ilik V."/>
            <person name="Petrzelkova K.J."/>
            <person name="Pardy F."/>
            <person name="Fuh T."/>
            <person name="Niatou-Singa F.S."/>
            <person name="Gouil Q."/>
            <person name="Baker L."/>
            <person name="Ritchie M.E."/>
            <person name="Jex A.R."/>
            <person name="Gazzola D."/>
            <person name="Li H."/>
            <person name="Toshio Fujiwara R."/>
            <person name="Zhan B."/>
            <person name="Aroian R.V."/>
            <person name="Pafco B."/>
            <person name="Schwarz E.M."/>
        </authorList>
    </citation>
    <scope>NUCLEOTIDE SEQUENCE [LARGE SCALE GENOMIC DNA]</scope>
    <source>
        <strain evidence="4 5">Aroian</strain>
        <tissue evidence="4">Whole animal</tissue>
    </source>
</reference>
<gene>
    <name evidence="4" type="primary">Necator_chrIII.g10523</name>
    <name evidence="4" type="ORF">RB195_009758</name>
</gene>
<accession>A0ABR1CUS4</accession>
<organism evidence="4 5">
    <name type="scientific">Necator americanus</name>
    <name type="common">Human hookworm</name>
    <dbReference type="NCBI Taxonomy" id="51031"/>
    <lineage>
        <taxon>Eukaryota</taxon>
        <taxon>Metazoa</taxon>
        <taxon>Ecdysozoa</taxon>
        <taxon>Nematoda</taxon>
        <taxon>Chromadorea</taxon>
        <taxon>Rhabditida</taxon>
        <taxon>Rhabditina</taxon>
        <taxon>Rhabditomorpha</taxon>
        <taxon>Strongyloidea</taxon>
        <taxon>Ancylostomatidae</taxon>
        <taxon>Bunostominae</taxon>
        <taxon>Necator</taxon>
    </lineage>
</organism>
<protein>
    <submittedName>
        <fullName evidence="4">Uncharacterized protein</fullName>
    </submittedName>
</protein>
<feature type="transmembrane region" description="Helical" evidence="2">
    <location>
        <begin position="165"/>
        <end position="188"/>
    </location>
</feature>
<evidence type="ECO:0000256" key="3">
    <source>
        <dbReference type="SAM" id="SignalP"/>
    </source>
</evidence>
<evidence type="ECO:0000313" key="4">
    <source>
        <dbReference type="EMBL" id="KAK6742086.1"/>
    </source>
</evidence>
<name>A0ABR1CUS4_NECAM</name>
<feature type="region of interest" description="Disordered" evidence="1">
    <location>
        <begin position="397"/>
        <end position="427"/>
    </location>
</feature>
<keyword evidence="2" id="KW-0812">Transmembrane</keyword>
<keyword evidence="5" id="KW-1185">Reference proteome</keyword>
<feature type="region of interest" description="Disordered" evidence="1">
    <location>
        <begin position="345"/>
        <end position="364"/>
    </location>
</feature>
<keyword evidence="2" id="KW-1133">Transmembrane helix</keyword>
<evidence type="ECO:0000256" key="1">
    <source>
        <dbReference type="SAM" id="MobiDB-lite"/>
    </source>
</evidence>
<dbReference type="Proteomes" id="UP001303046">
    <property type="component" value="Unassembled WGS sequence"/>
</dbReference>
<keyword evidence="3" id="KW-0732">Signal</keyword>
<feature type="region of interest" description="Disordered" evidence="1">
    <location>
        <begin position="273"/>
        <end position="316"/>
    </location>
</feature>
<feature type="chain" id="PRO_5045318615" evidence="3">
    <location>
        <begin position="46"/>
        <end position="427"/>
    </location>
</feature>